<keyword evidence="2" id="KW-0812">Transmembrane</keyword>
<name>A0A845L4A2_9FIRM</name>
<dbReference type="RefSeq" id="WP_161258505.1">
    <property type="nucleotide sequence ID" value="NZ_WXEY01000009.1"/>
</dbReference>
<proteinExistence type="predicted"/>
<dbReference type="InterPro" id="IPR003660">
    <property type="entry name" value="HAMP_dom"/>
</dbReference>
<dbReference type="SUPFAM" id="SSF58104">
    <property type="entry name" value="Methyl-accepting chemotaxis protein (MCP) signaling domain"/>
    <property type="match status" value="1"/>
</dbReference>
<feature type="coiled-coil region" evidence="1">
    <location>
        <begin position="265"/>
        <end position="292"/>
    </location>
</feature>
<dbReference type="PANTHER" id="PTHR32089:SF112">
    <property type="entry name" value="LYSOZYME-LIKE PROTEIN-RELATED"/>
    <property type="match status" value="1"/>
</dbReference>
<organism evidence="4 5">
    <name type="scientific">Heliomicrobium undosum</name>
    <dbReference type="NCBI Taxonomy" id="121734"/>
    <lineage>
        <taxon>Bacteria</taxon>
        <taxon>Bacillati</taxon>
        <taxon>Bacillota</taxon>
        <taxon>Clostridia</taxon>
        <taxon>Eubacteriales</taxon>
        <taxon>Heliobacteriaceae</taxon>
        <taxon>Heliomicrobium</taxon>
    </lineage>
</organism>
<feature type="transmembrane region" description="Helical" evidence="2">
    <location>
        <begin position="12"/>
        <end position="33"/>
    </location>
</feature>
<protein>
    <submittedName>
        <fullName evidence="4">HAMP domain-containing protein</fullName>
    </submittedName>
</protein>
<comment type="caution">
    <text evidence="4">The sequence shown here is derived from an EMBL/GenBank/DDBJ whole genome shotgun (WGS) entry which is preliminary data.</text>
</comment>
<evidence type="ECO:0000256" key="1">
    <source>
        <dbReference type="SAM" id="Coils"/>
    </source>
</evidence>
<reference evidence="4 5" key="1">
    <citation type="submission" date="2020-01" db="EMBL/GenBank/DDBJ databases">
        <title>Whole-genome sequence of Heliobacterium undosum DSM 13378.</title>
        <authorList>
            <person name="Kyndt J.A."/>
            <person name="Meyer T.E."/>
        </authorList>
    </citation>
    <scope>NUCLEOTIDE SEQUENCE [LARGE SCALE GENOMIC DNA]</scope>
    <source>
        <strain evidence="4 5">DSM 13378</strain>
    </source>
</reference>
<dbReference type="GO" id="GO:0007165">
    <property type="term" value="P:signal transduction"/>
    <property type="evidence" value="ECO:0007669"/>
    <property type="project" value="InterPro"/>
</dbReference>
<keyword evidence="2" id="KW-1133">Transmembrane helix</keyword>
<feature type="domain" description="HAMP" evidence="3">
    <location>
        <begin position="219"/>
        <end position="273"/>
    </location>
</feature>
<sequence length="375" mass="41545">MLNDLKIGVRIMILVSILLLAMSALGLIGLSVFQETHELSNRTVRSSEELLQMVDSSRKTQVLFKKQVQEWKNILLRGHDPTAFQKYMSNFQKEEKATSEELQRLKAMMTRYGMDVSSVDQALATHGQLGLRYGEALRGFNGGDPESVRAVDKQVNGIDRAPTEAIDSIVKQIENFAAQEFSQMQSQSDAALARFQQIILTALLISLIVGGSIGWFFVRQITRPLSVLQERIAGIAESDGDLTQQIDITSRDEIGVMANKFNLLLNKTRNTIAQAASDAVNLNEKARQLSSTTDEVHQTSEQIALAVDAIARGNQDIANEINQIRDSLHAINGNAQTTADGVKRIVSEFSDVNRTLDDGRVVMQKQKGKCKRPFA</sequence>
<keyword evidence="1" id="KW-0175">Coiled coil</keyword>
<dbReference type="SMART" id="SM00304">
    <property type="entry name" value="HAMP"/>
    <property type="match status" value="1"/>
</dbReference>
<evidence type="ECO:0000256" key="2">
    <source>
        <dbReference type="SAM" id="Phobius"/>
    </source>
</evidence>
<dbReference type="Pfam" id="PF00672">
    <property type="entry name" value="HAMP"/>
    <property type="match status" value="1"/>
</dbReference>
<dbReference type="OrthoDB" id="1884279at2"/>
<dbReference type="PANTHER" id="PTHR32089">
    <property type="entry name" value="METHYL-ACCEPTING CHEMOTAXIS PROTEIN MCPB"/>
    <property type="match status" value="1"/>
</dbReference>
<evidence type="ECO:0000313" key="5">
    <source>
        <dbReference type="Proteomes" id="UP000463470"/>
    </source>
</evidence>
<evidence type="ECO:0000259" key="3">
    <source>
        <dbReference type="PROSITE" id="PS50885"/>
    </source>
</evidence>
<accession>A0A845L4A2</accession>
<gene>
    <name evidence="4" type="ORF">GTO91_09860</name>
</gene>
<dbReference type="GO" id="GO:0016020">
    <property type="term" value="C:membrane"/>
    <property type="evidence" value="ECO:0007669"/>
    <property type="project" value="InterPro"/>
</dbReference>
<keyword evidence="5" id="KW-1185">Reference proteome</keyword>
<feature type="transmembrane region" description="Helical" evidence="2">
    <location>
        <begin position="198"/>
        <end position="218"/>
    </location>
</feature>
<dbReference type="EMBL" id="WXEY01000009">
    <property type="protein sequence ID" value="MZP30009.1"/>
    <property type="molecule type" value="Genomic_DNA"/>
</dbReference>
<keyword evidence="2" id="KW-0472">Membrane</keyword>
<dbReference type="Proteomes" id="UP000463470">
    <property type="component" value="Unassembled WGS sequence"/>
</dbReference>
<dbReference type="Gene3D" id="1.10.287.950">
    <property type="entry name" value="Methyl-accepting chemotaxis protein"/>
    <property type="match status" value="1"/>
</dbReference>
<dbReference type="AlphaFoldDB" id="A0A845L4A2"/>
<evidence type="ECO:0000313" key="4">
    <source>
        <dbReference type="EMBL" id="MZP30009.1"/>
    </source>
</evidence>
<dbReference type="CDD" id="cd06225">
    <property type="entry name" value="HAMP"/>
    <property type="match status" value="1"/>
</dbReference>
<dbReference type="PROSITE" id="PS50885">
    <property type="entry name" value="HAMP"/>
    <property type="match status" value="1"/>
</dbReference>